<dbReference type="InterPro" id="IPR000406">
    <property type="entry name" value="Rho_GDI"/>
</dbReference>
<accession>A0A132NN01</accession>
<dbReference type="VEuPathDB" id="GiardiaDB:QR46_4566"/>
<dbReference type="Pfam" id="PF02115">
    <property type="entry name" value="Rho_GDI"/>
    <property type="match status" value="1"/>
</dbReference>
<dbReference type="OrthoDB" id="1683373at2759"/>
<protein>
    <submittedName>
        <fullName evidence="4">Rho GDI/ GDP dissociation inhibitor</fullName>
    </submittedName>
</protein>
<comment type="subcellular location">
    <subcellularLocation>
        <location evidence="1">Cytoplasm</location>
    </subcellularLocation>
</comment>
<dbReference type="GO" id="GO:0016020">
    <property type="term" value="C:membrane"/>
    <property type="evidence" value="ECO:0007669"/>
    <property type="project" value="TreeGrafter"/>
</dbReference>
<dbReference type="GO" id="GO:0005094">
    <property type="term" value="F:Rho GDP-dissociation inhibitor activity"/>
    <property type="evidence" value="ECO:0007669"/>
    <property type="project" value="InterPro"/>
</dbReference>
<dbReference type="InterPro" id="IPR014756">
    <property type="entry name" value="Ig_E-set"/>
</dbReference>
<evidence type="ECO:0000313" key="5">
    <source>
        <dbReference type="Proteomes" id="UP000070089"/>
    </source>
</evidence>
<proteinExistence type="inferred from homology"/>
<evidence type="ECO:0000256" key="1">
    <source>
        <dbReference type="ARBA" id="ARBA00004496"/>
    </source>
</evidence>
<dbReference type="Gene3D" id="2.70.50.30">
    <property type="entry name" value="Coagulation Factor XIII, subunit A, domain 1"/>
    <property type="match status" value="1"/>
</dbReference>
<sequence length="225" mass="24981">MLCTNKRYISLWRVLKSTGTSHQMPTLAAHTAVCSEVIEESETQLGNAPSGQASSSVPVCAPISAEEAAKLWSESLCPKLPPIAPGAGKVFICDLRILSPDLMEPLVYSTDSITSEHTSKPLYTIKQGCLFSMGFSWRVSEAPIVGFRSIVRIYRLGIPVYKGRVFLGTFLPRSEPYIYFMSEECAPKGVLAKGYFRAKLEFVDEHNTTFGSLEYLFNFSDNWSQ</sequence>
<evidence type="ECO:0000313" key="4">
    <source>
        <dbReference type="EMBL" id="KWX11465.1"/>
    </source>
</evidence>
<dbReference type="InterPro" id="IPR024792">
    <property type="entry name" value="RhoGDI_dom_sf"/>
</dbReference>
<evidence type="ECO:0000256" key="3">
    <source>
        <dbReference type="ARBA" id="ARBA00022490"/>
    </source>
</evidence>
<reference evidence="4 5" key="1">
    <citation type="journal article" date="2015" name="Mol. Biochem. Parasitol.">
        <title>Identification of polymorphic genes for use in assemblage B genotyping assays through comparative genomics of multiple assemblage B Giardia duodenalis isolates.</title>
        <authorList>
            <person name="Wielinga C."/>
            <person name="Thompson R.C."/>
            <person name="Monis P."/>
            <person name="Ryan U."/>
        </authorList>
    </citation>
    <scope>NUCLEOTIDE SEQUENCE [LARGE SCALE GENOMIC DNA]</scope>
    <source>
        <strain evidence="4 5">BAH15c1</strain>
    </source>
</reference>
<dbReference type="GO" id="GO:0005829">
    <property type="term" value="C:cytosol"/>
    <property type="evidence" value="ECO:0007669"/>
    <property type="project" value="TreeGrafter"/>
</dbReference>
<comment type="caution">
    <text evidence="4">The sequence shown here is derived from an EMBL/GenBank/DDBJ whole genome shotgun (WGS) entry which is preliminary data.</text>
</comment>
<organism evidence="4 5">
    <name type="scientific">Giardia duodenalis assemblage B</name>
    <dbReference type="NCBI Taxonomy" id="1394984"/>
    <lineage>
        <taxon>Eukaryota</taxon>
        <taxon>Metamonada</taxon>
        <taxon>Diplomonadida</taxon>
        <taxon>Hexamitidae</taxon>
        <taxon>Giardiinae</taxon>
        <taxon>Giardia</taxon>
    </lineage>
</organism>
<name>A0A132NN01_GIAIN</name>
<dbReference type="GO" id="GO:0007266">
    <property type="term" value="P:Rho protein signal transduction"/>
    <property type="evidence" value="ECO:0007669"/>
    <property type="project" value="InterPro"/>
</dbReference>
<dbReference type="SUPFAM" id="SSF81296">
    <property type="entry name" value="E set domains"/>
    <property type="match status" value="1"/>
</dbReference>
<dbReference type="PANTHER" id="PTHR10980">
    <property type="entry name" value="RHO GDP-DISSOCIATION INHIBITOR"/>
    <property type="match status" value="1"/>
</dbReference>
<evidence type="ECO:0000256" key="2">
    <source>
        <dbReference type="ARBA" id="ARBA00009758"/>
    </source>
</evidence>
<dbReference type="PANTHER" id="PTHR10980:SF3">
    <property type="entry name" value="LD16419P"/>
    <property type="match status" value="1"/>
</dbReference>
<keyword evidence="3" id="KW-0963">Cytoplasm</keyword>
<dbReference type="AlphaFoldDB" id="A0A132NN01"/>
<gene>
    <name evidence="4" type="ORF">QR46_4566</name>
</gene>
<dbReference type="EMBL" id="JXTI01000184">
    <property type="protein sequence ID" value="KWX11465.1"/>
    <property type="molecule type" value="Genomic_DNA"/>
</dbReference>
<dbReference type="Proteomes" id="UP000070089">
    <property type="component" value="Unassembled WGS sequence"/>
</dbReference>
<comment type="similarity">
    <text evidence="2">Belongs to the Rho GDI family.</text>
</comment>
<dbReference type="FunFam" id="2.70.50.30:FF:000007">
    <property type="entry name" value="Rho GDI/ GDP dissociation inhibitor"/>
    <property type="match status" value="1"/>
</dbReference>